<dbReference type="Proteomes" id="UP001336250">
    <property type="component" value="Unassembled WGS sequence"/>
</dbReference>
<evidence type="ECO:0000256" key="5">
    <source>
        <dbReference type="ARBA" id="ARBA00032523"/>
    </source>
</evidence>
<evidence type="ECO:0000256" key="7">
    <source>
        <dbReference type="PIRSR" id="PIRSR015957-1"/>
    </source>
</evidence>
<name>A0AAW9Q8F0_9BURK</name>
<evidence type="ECO:0000256" key="1">
    <source>
        <dbReference type="ARBA" id="ARBA00003810"/>
    </source>
</evidence>
<keyword evidence="3" id="KW-0456">Lyase</keyword>
<sequence>MAVQLLVSVRTADEALAALRGGADFIDLKEPRTGALGGLPRAIIRGIVAALREAGSTLPVSATIGDVPLGDLNGILDCVGAVGSCGVDIVKVGIERGPQAFAVLDALAACSHDVVPVFLADQGLDFAAVAHAAGLPLAGVMVDTADKRAGSLFDALPAADLQRFVDTVRAAGQRVGVAGALRVHHLPAVHALAPDFAGFRSAVCNGSRGSALDAARLQALVAVARASAVPTVARFMGGLRVPAVAGLPA</sequence>
<dbReference type="AlphaFoldDB" id="A0AAW9Q8F0"/>
<evidence type="ECO:0000313" key="9">
    <source>
        <dbReference type="Proteomes" id="UP001336250"/>
    </source>
</evidence>
<accession>A0AAW9Q8F0</accession>
<dbReference type="GO" id="GO:0016829">
    <property type="term" value="F:lyase activity"/>
    <property type="evidence" value="ECO:0007669"/>
    <property type="project" value="UniProtKB-KW"/>
</dbReference>
<keyword evidence="4" id="KW-0704">Schiff base</keyword>
<protein>
    <recommendedName>
        <fullName evidence="2">(5-formylfuran-3-yl)methyl phosphate synthase</fullName>
        <ecNumber evidence="2">4.2.3.153</ecNumber>
    </recommendedName>
    <alternativeName>
        <fullName evidence="5">4-(hydroxymethyl)-2-furancarboxaldehyde-phosphate synthase</fullName>
    </alternativeName>
</protein>
<reference evidence="8 9" key="1">
    <citation type="submission" date="2024-02" db="EMBL/GenBank/DDBJ databases">
        <title>Genome sequence of Aquincola sp. MAHUQ-54.</title>
        <authorList>
            <person name="Huq M.A."/>
        </authorList>
    </citation>
    <scope>NUCLEOTIDE SEQUENCE [LARGE SCALE GENOMIC DNA]</scope>
    <source>
        <strain evidence="8 9">MAHUQ-54</strain>
    </source>
</reference>
<evidence type="ECO:0000256" key="2">
    <source>
        <dbReference type="ARBA" id="ARBA00012553"/>
    </source>
</evidence>
<dbReference type="RefSeq" id="WP_332287863.1">
    <property type="nucleotide sequence ID" value="NZ_JAZIBG010000009.1"/>
</dbReference>
<gene>
    <name evidence="8" type="ORF">V4F39_03445</name>
</gene>
<evidence type="ECO:0000256" key="3">
    <source>
        <dbReference type="ARBA" id="ARBA00023239"/>
    </source>
</evidence>
<comment type="function">
    <text evidence="1">Catalyzes the formation of 4-(hydroxymethyl)-2-furancarboxaldehyde phosphate (4-HFC-P) from two molecules of glyceraldehyde-3-P (GA-3-P).</text>
</comment>
<organism evidence="8 9">
    <name type="scientific">Aquincola agrisoli</name>
    <dbReference type="NCBI Taxonomy" id="3119538"/>
    <lineage>
        <taxon>Bacteria</taxon>
        <taxon>Pseudomonadati</taxon>
        <taxon>Pseudomonadota</taxon>
        <taxon>Betaproteobacteria</taxon>
        <taxon>Burkholderiales</taxon>
        <taxon>Sphaerotilaceae</taxon>
        <taxon>Aquincola</taxon>
    </lineage>
</organism>
<evidence type="ECO:0000256" key="6">
    <source>
        <dbReference type="ARBA" id="ARBA00047628"/>
    </source>
</evidence>
<dbReference type="InterPro" id="IPR007565">
    <property type="entry name" value="4HFCP_synth"/>
</dbReference>
<dbReference type="NCBIfam" id="NF002574">
    <property type="entry name" value="PRK02227.1-2"/>
    <property type="match status" value="1"/>
</dbReference>
<evidence type="ECO:0000313" key="8">
    <source>
        <dbReference type="EMBL" id="MEF7612952.1"/>
    </source>
</evidence>
<feature type="active site" description="Schiff-base intermediate with substrate" evidence="7">
    <location>
        <position position="29"/>
    </location>
</feature>
<comment type="catalytic activity">
    <reaction evidence="6">
        <text>2 D-glyceraldehyde 3-phosphate = 4-(hydroxymethyl)-2-furancarboxaldehyde phosphate + phosphate + 2 H2O</text>
        <dbReference type="Rhea" id="RHEA:43536"/>
        <dbReference type="ChEBI" id="CHEBI:15377"/>
        <dbReference type="ChEBI" id="CHEBI:43474"/>
        <dbReference type="ChEBI" id="CHEBI:59776"/>
        <dbReference type="ChEBI" id="CHEBI:83407"/>
        <dbReference type="EC" id="4.2.3.153"/>
    </reaction>
</comment>
<feature type="active site" description="Proton acceptor" evidence="7">
    <location>
        <position position="91"/>
    </location>
</feature>
<dbReference type="EC" id="4.2.3.153" evidence="2"/>
<keyword evidence="9" id="KW-1185">Reference proteome</keyword>
<dbReference type="PIRSF" id="PIRSF015957">
    <property type="entry name" value="UCP015957"/>
    <property type="match status" value="1"/>
</dbReference>
<dbReference type="Pfam" id="PF04476">
    <property type="entry name" value="4HFCP_synth"/>
    <property type="match status" value="1"/>
</dbReference>
<comment type="caution">
    <text evidence="8">The sequence shown here is derived from an EMBL/GenBank/DDBJ whole genome shotgun (WGS) entry which is preliminary data.</text>
</comment>
<proteinExistence type="predicted"/>
<evidence type="ECO:0000256" key="4">
    <source>
        <dbReference type="ARBA" id="ARBA00023270"/>
    </source>
</evidence>
<dbReference type="EMBL" id="JAZIBG010000009">
    <property type="protein sequence ID" value="MEF7612952.1"/>
    <property type="molecule type" value="Genomic_DNA"/>
</dbReference>